<protein>
    <submittedName>
        <fullName evidence="7">Glucose-1-phosphate adenylyltransferase</fullName>
    </submittedName>
</protein>
<evidence type="ECO:0000256" key="3">
    <source>
        <dbReference type="ARBA" id="ARBA00022695"/>
    </source>
</evidence>
<dbReference type="AlphaFoldDB" id="A0A1I3RSE6"/>
<dbReference type="GO" id="GO:0005978">
    <property type="term" value="P:glycogen biosynthetic process"/>
    <property type="evidence" value="ECO:0007669"/>
    <property type="project" value="UniProtKB-KW"/>
</dbReference>
<evidence type="ECO:0000256" key="2">
    <source>
        <dbReference type="ARBA" id="ARBA00022679"/>
    </source>
</evidence>
<dbReference type="Pfam" id="PF24894">
    <property type="entry name" value="Hexapep_GlmU"/>
    <property type="match status" value="1"/>
</dbReference>
<dbReference type="InterPro" id="IPR029044">
    <property type="entry name" value="Nucleotide-diphossugar_trans"/>
</dbReference>
<dbReference type="Gene3D" id="2.160.10.10">
    <property type="entry name" value="Hexapeptide repeat proteins"/>
    <property type="match status" value="1"/>
</dbReference>
<evidence type="ECO:0000256" key="4">
    <source>
        <dbReference type="ARBA" id="ARBA00023056"/>
    </source>
</evidence>
<evidence type="ECO:0000313" key="7">
    <source>
        <dbReference type="EMBL" id="SFJ48960.1"/>
    </source>
</evidence>
<evidence type="ECO:0000313" key="8">
    <source>
        <dbReference type="Proteomes" id="UP000198649"/>
    </source>
</evidence>
<evidence type="ECO:0000259" key="6">
    <source>
        <dbReference type="Pfam" id="PF24894"/>
    </source>
</evidence>
<dbReference type="PANTHER" id="PTHR43523">
    <property type="entry name" value="GLUCOSE-1-PHOSPHATE ADENYLYLTRANSFERASE-RELATED"/>
    <property type="match status" value="1"/>
</dbReference>
<gene>
    <name evidence="7" type="ORF">SAMN05216561_1367</name>
</gene>
<dbReference type="InterPro" id="IPR011004">
    <property type="entry name" value="Trimer_LpxA-like_sf"/>
</dbReference>
<comment type="similarity">
    <text evidence="1">Belongs to the bacterial/plant glucose-1-phosphate adenylyltransferase family.</text>
</comment>
<dbReference type="InterPro" id="IPR005835">
    <property type="entry name" value="NTP_transferase_dom"/>
</dbReference>
<keyword evidence="2 7" id="KW-0808">Transferase</keyword>
<evidence type="ECO:0000259" key="5">
    <source>
        <dbReference type="Pfam" id="PF00483"/>
    </source>
</evidence>
<dbReference type="InterPro" id="IPR056818">
    <property type="entry name" value="GlmU/GlgC-like_hexapep"/>
</dbReference>
<keyword evidence="3 7" id="KW-0548">Nucleotidyltransferase</keyword>
<accession>A0A1I3RSE6</accession>
<name>A0A1I3RSE6_9ACTN</name>
<dbReference type="SUPFAM" id="SSF51161">
    <property type="entry name" value="Trimeric LpxA-like enzymes"/>
    <property type="match status" value="1"/>
</dbReference>
<sequence length="417" mass="44658">MAPVSHCRMTRQRVLAIIQAGGAGGRMDVLTRERAKPALPFLGVFQLVDLPLSNLTHSGISDVWLSVQFQGSTLEEQVANGRPWDLDRTRGGLRLLMPEEGTGSLDEEGFARGNADELFRIRDQVASFAPDVLLVMSADHVYHLDYLEVVDAHLEAGAECTIVTTEVPVSEAGDHAVVETDGDGRVTGFDYKPDEPTTGTIATEVFAYDPRVLVEVLEELHRELSAGSDAGDSGLEDFGDHLLPRLVERGRTIAHPLDGYWRDLGQPHLYLRAHQDFLVEDHDVLGREDWPVLTRQPARAPARLLEGADVVDGLLSPGARVAGVVRRSVLGPGVVIEEGAEVHDSVVFARTVVRAGAQVHWSIVDSDCEIGAGARVGEAGVDGTNDSDVVTLVGLGSTVAAGRTLAAGSRLEPGTSA</sequence>
<feature type="domain" description="Glucose-1-phosphate adenylyltransferase/Bifunctional protein GlmU-like C-terminal hexapeptide" evidence="6">
    <location>
        <begin position="309"/>
        <end position="379"/>
    </location>
</feature>
<dbReference type="EMBL" id="FOQG01000036">
    <property type="protein sequence ID" value="SFJ48960.1"/>
    <property type="molecule type" value="Genomic_DNA"/>
</dbReference>
<proteinExistence type="inferred from homology"/>
<dbReference type="InterPro" id="IPR011831">
    <property type="entry name" value="ADP-Glc_PPase"/>
</dbReference>
<reference evidence="7 8" key="1">
    <citation type="submission" date="2016-10" db="EMBL/GenBank/DDBJ databases">
        <authorList>
            <person name="de Groot N.N."/>
        </authorList>
    </citation>
    <scope>NUCLEOTIDE SEQUENCE [LARGE SCALE GENOMIC DNA]</scope>
    <source>
        <strain evidence="7 8">CGMCC 1.11156</strain>
    </source>
</reference>
<organism evidence="7 8">
    <name type="scientific">Nocardioides psychrotolerans</name>
    <dbReference type="NCBI Taxonomy" id="1005945"/>
    <lineage>
        <taxon>Bacteria</taxon>
        <taxon>Bacillati</taxon>
        <taxon>Actinomycetota</taxon>
        <taxon>Actinomycetes</taxon>
        <taxon>Propionibacteriales</taxon>
        <taxon>Nocardioidaceae</taxon>
        <taxon>Nocardioides</taxon>
    </lineage>
</organism>
<dbReference type="PANTHER" id="PTHR43523:SF2">
    <property type="entry name" value="GLUCOSE-1-PHOSPHATE ADENYLYLTRANSFERASE"/>
    <property type="match status" value="1"/>
</dbReference>
<dbReference type="Gene3D" id="3.90.550.10">
    <property type="entry name" value="Spore Coat Polysaccharide Biosynthesis Protein SpsA, Chain A"/>
    <property type="match status" value="1"/>
</dbReference>
<keyword evidence="4" id="KW-0320">Glycogen biosynthesis</keyword>
<dbReference type="GO" id="GO:0008878">
    <property type="term" value="F:glucose-1-phosphate adenylyltransferase activity"/>
    <property type="evidence" value="ECO:0007669"/>
    <property type="project" value="InterPro"/>
</dbReference>
<dbReference type="Pfam" id="PF00483">
    <property type="entry name" value="NTP_transferase"/>
    <property type="match status" value="1"/>
</dbReference>
<evidence type="ECO:0000256" key="1">
    <source>
        <dbReference type="ARBA" id="ARBA00010443"/>
    </source>
</evidence>
<dbReference type="Proteomes" id="UP000198649">
    <property type="component" value="Unassembled WGS sequence"/>
</dbReference>
<dbReference type="STRING" id="1005945.SAMN05216561_1367"/>
<dbReference type="SUPFAM" id="SSF53448">
    <property type="entry name" value="Nucleotide-diphospho-sugar transferases"/>
    <property type="match status" value="1"/>
</dbReference>
<keyword evidence="8" id="KW-1185">Reference proteome</keyword>
<feature type="domain" description="Nucleotidyl transferase" evidence="5">
    <location>
        <begin position="16"/>
        <end position="277"/>
    </location>
</feature>